<dbReference type="InterPro" id="IPR001466">
    <property type="entry name" value="Beta-lactam-related"/>
</dbReference>
<organism evidence="2 3">
    <name type="scientific">Kouleothrix aurantiaca</name>
    <dbReference type="NCBI Taxonomy" id="186479"/>
    <lineage>
        <taxon>Bacteria</taxon>
        <taxon>Bacillati</taxon>
        <taxon>Chloroflexota</taxon>
        <taxon>Chloroflexia</taxon>
        <taxon>Chloroflexales</taxon>
        <taxon>Roseiflexineae</taxon>
        <taxon>Roseiflexaceae</taxon>
        <taxon>Kouleothrix</taxon>
    </lineage>
</organism>
<feature type="domain" description="Beta-lactamase-related" evidence="1">
    <location>
        <begin position="20"/>
        <end position="232"/>
    </location>
</feature>
<gene>
    <name evidence="2" type="ORF">SE17_20470</name>
</gene>
<reference evidence="2 3" key="1">
    <citation type="submission" date="2015-09" db="EMBL/GenBank/DDBJ databases">
        <title>Draft genome sequence of Kouleothrix aurantiaca JCM 19913.</title>
        <authorList>
            <person name="Hemp J."/>
        </authorList>
    </citation>
    <scope>NUCLEOTIDE SEQUENCE [LARGE SCALE GENOMIC DNA]</scope>
    <source>
        <strain evidence="2 3">COM-B</strain>
    </source>
</reference>
<dbReference type="EMBL" id="LJCR01000862">
    <property type="protein sequence ID" value="KPV51568.1"/>
    <property type="molecule type" value="Genomic_DNA"/>
</dbReference>
<dbReference type="AlphaFoldDB" id="A0A0P9DN78"/>
<evidence type="ECO:0000313" key="2">
    <source>
        <dbReference type="EMBL" id="KPV51568.1"/>
    </source>
</evidence>
<proteinExistence type="predicted"/>
<sequence>MHTDSSLAQQIDALAHELYAPDAPGAALIAVRDGETILRRGYGMAQLELGVAIEPEMVFRIGSITKQFTAVAILMLAGQGRLALNDPITRFLPDYPMGDARITVEHLLTHTSGIRSYTDMPEWLPLWRKDFTLTELIGLFKNEPMRFAPGTRWAYNNSGYILLGAMIEAVSGVSYESFLQQHIFDPLGMRHSCYDNTLRIVSGRVAGYEKEPDGYRNAEYLSMTQPHAAGALAS</sequence>
<evidence type="ECO:0000313" key="3">
    <source>
        <dbReference type="Proteomes" id="UP000050509"/>
    </source>
</evidence>
<dbReference type="InterPro" id="IPR012338">
    <property type="entry name" value="Beta-lactam/transpept-like"/>
</dbReference>
<dbReference type="Proteomes" id="UP000050509">
    <property type="component" value="Unassembled WGS sequence"/>
</dbReference>
<comment type="caution">
    <text evidence="2">The sequence shown here is derived from an EMBL/GenBank/DDBJ whole genome shotgun (WGS) entry which is preliminary data.</text>
</comment>
<protein>
    <submittedName>
        <fullName evidence="2">Beta-lactamase</fullName>
    </submittedName>
</protein>
<evidence type="ECO:0000259" key="1">
    <source>
        <dbReference type="Pfam" id="PF00144"/>
    </source>
</evidence>
<dbReference type="InterPro" id="IPR050491">
    <property type="entry name" value="AmpC-like"/>
</dbReference>
<dbReference type="SUPFAM" id="SSF56601">
    <property type="entry name" value="beta-lactamase/transpeptidase-like"/>
    <property type="match status" value="1"/>
</dbReference>
<dbReference type="Gene3D" id="3.40.710.10">
    <property type="entry name" value="DD-peptidase/beta-lactamase superfamily"/>
    <property type="match status" value="1"/>
</dbReference>
<feature type="non-terminal residue" evidence="2">
    <location>
        <position position="234"/>
    </location>
</feature>
<accession>A0A0P9DN78</accession>
<dbReference type="PANTHER" id="PTHR46825">
    <property type="entry name" value="D-ALANYL-D-ALANINE-CARBOXYPEPTIDASE/ENDOPEPTIDASE AMPH"/>
    <property type="match status" value="1"/>
</dbReference>
<keyword evidence="3" id="KW-1185">Reference proteome</keyword>
<dbReference type="Pfam" id="PF00144">
    <property type="entry name" value="Beta-lactamase"/>
    <property type="match status" value="1"/>
</dbReference>
<dbReference type="PANTHER" id="PTHR46825:SF9">
    <property type="entry name" value="BETA-LACTAMASE-RELATED DOMAIN-CONTAINING PROTEIN"/>
    <property type="match status" value="1"/>
</dbReference>
<name>A0A0P9DN78_9CHLR</name>